<dbReference type="PANTHER" id="PTHR21092:SF0">
    <property type="entry name" value="NICASTRIN"/>
    <property type="match status" value="1"/>
</dbReference>
<dbReference type="GO" id="GO:0005886">
    <property type="term" value="C:plasma membrane"/>
    <property type="evidence" value="ECO:0007669"/>
    <property type="project" value="TreeGrafter"/>
</dbReference>
<dbReference type="EMBL" id="JALJOR010000002">
    <property type="protein sequence ID" value="KAK9823947.1"/>
    <property type="molecule type" value="Genomic_DNA"/>
</dbReference>
<keyword evidence="8 10" id="KW-0472">Membrane</keyword>
<evidence type="ECO:0000256" key="9">
    <source>
        <dbReference type="ARBA" id="ARBA00023180"/>
    </source>
</evidence>
<evidence type="ECO:0000256" key="2">
    <source>
        <dbReference type="ARBA" id="ARBA00007717"/>
    </source>
</evidence>
<evidence type="ECO:0000256" key="6">
    <source>
        <dbReference type="ARBA" id="ARBA00022976"/>
    </source>
</evidence>
<evidence type="ECO:0000256" key="5">
    <source>
        <dbReference type="ARBA" id="ARBA00022729"/>
    </source>
</evidence>
<keyword evidence="9" id="KW-0325">Glycoprotein</keyword>
<keyword evidence="7 10" id="KW-1133">Transmembrane helix</keyword>
<evidence type="ECO:0000259" key="11">
    <source>
        <dbReference type="Pfam" id="PF18266"/>
    </source>
</evidence>
<dbReference type="Pfam" id="PF05450">
    <property type="entry name" value="Nicastrin"/>
    <property type="match status" value="1"/>
</dbReference>
<name>A0AAW1QR65_9CHLO</name>
<keyword evidence="4 10" id="KW-0812">Transmembrane</keyword>
<dbReference type="Pfam" id="PF18266">
    <property type="entry name" value="Ncstrn_small"/>
    <property type="match status" value="1"/>
</dbReference>
<evidence type="ECO:0000256" key="3">
    <source>
        <dbReference type="ARBA" id="ARBA00015303"/>
    </source>
</evidence>
<accession>A0AAW1QR65</accession>
<proteinExistence type="inferred from homology"/>
<dbReference type="GO" id="GO:0016485">
    <property type="term" value="P:protein processing"/>
    <property type="evidence" value="ECO:0007669"/>
    <property type="project" value="InterPro"/>
</dbReference>
<dbReference type="AlphaFoldDB" id="A0AAW1QR65"/>
<comment type="caution">
    <text evidence="12">The sequence shown here is derived from an EMBL/GenBank/DDBJ whole genome shotgun (WGS) entry which is preliminary data.</text>
</comment>
<keyword evidence="6" id="KW-0914">Notch signaling pathway</keyword>
<evidence type="ECO:0000313" key="12">
    <source>
        <dbReference type="EMBL" id="KAK9823947.1"/>
    </source>
</evidence>
<feature type="domain" description="Nicastrin small lobe" evidence="11">
    <location>
        <begin position="18"/>
        <end position="148"/>
    </location>
</feature>
<dbReference type="InterPro" id="IPR008710">
    <property type="entry name" value="Nicastrin"/>
</dbReference>
<sequence>MPQLSAVIYTQVNPAVGCTRLLNATGHIGCTGPAAPLSRAPLLALSSASADVPGERVVIIPNSQMDAFLQRVLRDAVLQSRVKGLLVHQDAPSQASPSEAFPRSAFAPYRAPGYAWNPGGNGLSYQSFDFPIFLMDNDTSQAAYTRAVINADQVFLGALHWGELDSSMLAQHNASACLAAQHCYPLGGHSVWAALPPLQQAQPAAASQPVIMVVAQMDTTAFFHDAAVGADQPLSGLIAMLAAAEILGNSTAAAGYSRQLVFAAVNGEPWGYMGSKRFLWELSRGERSTAGLSLNRIEQVVELGQLGRSIDASGRSSLFVHSQQGPGFGDSTSLLQAVVSSAASTTEAQVTASAAASTNPGIPPSSLMSFLRVNASISGAVLAEFDSAFTNAHFEGHDDDESNLNAASVATAAMVAARALHTLAQAGGTSTVLQVDAVKVRSTVDSLIACLVKADPGLTCPLSLSLILPTRVQAEHYISDMHSLTADSQDPNPNIKSNIERFVWNFLALRTSSGPAKNADGSADGCDPYEHACEAGAVCLAYHPDRKRSPDNGRCIRSTACYVPSYSTRLNCSGCNGEDTLAEFLWQFTDAAADWEAQYGWPADPVWTESLWARVALRMYQRDTDSVARALVGIGLGVTGLSIVAVLAARGVYEKHLKSQ</sequence>
<evidence type="ECO:0000256" key="1">
    <source>
        <dbReference type="ARBA" id="ARBA00004479"/>
    </source>
</evidence>
<reference evidence="12 13" key="1">
    <citation type="journal article" date="2024" name="Nat. Commun.">
        <title>Phylogenomics reveals the evolutionary origins of lichenization in chlorophyte algae.</title>
        <authorList>
            <person name="Puginier C."/>
            <person name="Libourel C."/>
            <person name="Otte J."/>
            <person name="Skaloud P."/>
            <person name="Haon M."/>
            <person name="Grisel S."/>
            <person name="Petersen M."/>
            <person name="Berrin J.G."/>
            <person name="Delaux P.M."/>
            <person name="Dal Grande F."/>
            <person name="Keller J."/>
        </authorList>
    </citation>
    <scope>NUCLEOTIDE SEQUENCE [LARGE SCALE GENOMIC DNA]</scope>
    <source>
        <strain evidence="12 13">SAG 2043</strain>
    </source>
</reference>
<evidence type="ECO:0000256" key="8">
    <source>
        <dbReference type="ARBA" id="ARBA00023136"/>
    </source>
</evidence>
<dbReference type="Proteomes" id="UP001489004">
    <property type="component" value="Unassembled WGS sequence"/>
</dbReference>
<comment type="similarity">
    <text evidence="2">Belongs to the nicastrin family.</text>
</comment>
<dbReference type="InterPro" id="IPR041084">
    <property type="entry name" value="Ncstrn_small"/>
</dbReference>
<dbReference type="GO" id="GO:0007219">
    <property type="term" value="P:Notch signaling pathway"/>
    <property type="evidence" value="ECO:0007669"/>
    <property type="project" value="UniProtKB-KW"/>
</dbReference>
<evidence type="ECO:0000313" key="13">
    <source>
        <dbReference type="Proteomes" id="UP001489004"/>
    </source>
</evidence>
<protein>
    <recommendedName>
        <fullName evidence="3">Nicastrin</fullName>
    </recommendedName>
</protein>
<dbReference type="Gene3D" id="3.40.630.10">
    <property type="entry name" value="Zn peptidases"/>
    <property type="match status" value="1"/>
</dbReference>
<comment type="subcellular location">
    <subcellularLocation>
        <location evidence="1">Membrane</location>
        <topology evidence="1">Single-pass type I membrane protein</topology>
    </subcellularLocation>
</comment>
<organism evidence="12 13">
    <name type="scientific">[Myrmecia] bisecta</name>
    <dbReference type="NCBI Taxonomy" id="41462"/>
    <lineage>
        <taxon>Eukaryota</taxon>
        <taxon>Viridiplantae</taxon>
        <taxon>Chlorophyta</taxon>
        <taxon>core chlorophytes</taxon>
        <taxon>Trebouxiophyceae</taxon>
        <taxon>Trebouxiales</taxon>
        <taxon>Trebouxiaceae</taxon>
        <taxon>Myrmecia</taxon>
    </lineage>
</organism>
<evidence type="ECO:0000256" key="7">
    <source>
        <dbReference type="ARBA" id="ARBA00022989"/>
    </source>
</evidence>
<keyword evidence="5" id="KW-0732">Signal</keyword>
<keyword evidence="13" id="KW-1185">Reference proteome</keyword>
<dbReference type="PANTHER" id="PTHR21092">
    <property type="entry name" value="NICASTRIN"/>
    <property type="match status" value="1"/>
</dbReference>
<evidence type="ECO:0000256" key="4">
    <source>
        <dbReference type="ARBA" id="ARBA00022692"/>
    </source>
</evidence>
<feature type="transmembrane region" description="Helical" evidence="10">
    <location>
        <begin position="630"/>
        <end position="653"/>
    </location>
</feature>
<gene>
    <name evidence="12" type="ORF">WJX72_006597</name>
</gene>
<dbReference type="SUPFAM" id="SSF53187">
    <property type="entry name" value="Zn-dependent exopeptidases"/>
    <property type="match status" value="1"/>
</dbReference>
<evidence type="ECO:0000256" key="10">
    <source>
        <dbReference type="SAM" id="Phobius"/>
    </source>
</evidence>